<reference evidence="1" key="1">
    <citation type="submission" date="2021-01" db="EMBL/GenBank/DDBJ databases">
        <title>Complete genome sequence of Clostridiales bacterium R-7.</title>
        <authorList>
            <person name="Mahoney-Kurpe S.C."/>
            <person name="Palevich N."/>
            <person name="Koike S."/>
            <person name="Moon C.D."/>
            <person name="Attwood G.T."/>
        </authorList>
    </citation>
    <scope>NUCLEOTIDE SEQUENCE</scope>
    <source>
        <strain evidence="1">R-7</strain>
    </source>
</reference>
<sequence>MKWTYETGLLGEEIAAQWLEDHYGMRLLESRYKTKAGEIDLIMLDKDTVVFVEVKTRMTSLPGTGIAAVNQQKQRRIARAATLYLMRMEWLGKAVRFDVMEVHPDDMLYIPNAFQPGGMFYR</sequence>
<evidence type="ECO:0000313" key="1">
    <source>
        <dbReference type="EMBL" id="QUC68009.1"/>
    </source>
</evidence>
<proteinExistence type="predicted"/>
<accession>A0AC61N2P3</accession>
<gene>
    <name evidence="1" type="ORF">JYE49_04750</name>
</gene>
<keyword evidence="2" id="KW-1185">Reference proteome</keyword>
<protein>
    <submittedName>
        <fullName evidence="1">YraN family protein</fullName>
    </submittedName>
</protein>
<name>A0AC61N2P3_9FIRM</name>
<dbReference type="EMBL" id="CP068393">
    <property type="protein sequence ID" value="QUC68009.1"/>
    <property type="molecule type" value="Genomic_DNA"/>
</dbReference>
<organism evidence="1 2">
    <name type="scientific">Aristaeella hokkaidonensis</name>
    <dbReference type="NCBI Taxonomy" id="3046382"/>
    <lineage>
        <taxon>Bacteria</taxon>
        <taxon>Bacillati</taxon>
        <taxon>Bacillota</taxon>
        <taxon>Clostridia</taxon>
        <taxon>Eubacteriales</taxon>
        <taxon>Aristaeellaceae</taxon>
        <taxon>Aristaeella</taxon>
    </lineage>
</organism>
<dbReference type="Proteomes" id="UP000682782">
    <property type="component" value="Chromosome"/>
</dbReference>
<evidence type="ECO:0000313" key="2">
    <source>
        <dbReference type="Proteomes" id="UP000682782"/>
    </source>
</evidence>